<organism evidence="7 8">
    <name type="scientific">Mola mola</name>
    <name type="common">Ocean sunfish</name>
    <name type="synonym">Tetraodon mola</name>
    <dbReference type="NCBI Taxonomy" id="94237"/>
    <lineage>
        <taxon>Eukaryota</taxon>
        <taxon>Metazoa</taxon>
        <taxon>Chordata</taxon>
        <taxon>Craniata</taxon>
        <taxon>Vertebrata</taxon>
        <taxon>Euteleostomi</taxon>
        <taxon>Actinopterygii</taxon>
        <taxon>Neopterygii</taxon>
        <taxon>Teleostei</taxon>
        <taxon>Neoteleostei</taxon>
        <taxon>Acanthomorphata</taxon>
        <taxon>Eupercaria</taxon>
        <taxon>Tetraodontiformes</taxon>
        <taxon>Molidae</taxon>
        <taxon>Mola</taxon>
    </lineage>
</organism>
<feature type="domain" description="SOCS box" evidence="6">
    <location>
        <begin position="189"/>
        <end position="239"/>
    </location>
</feature>
<dbReference type="InterPro" id="IPR036860">
    <property type="entry name" value="SH2_dom_sf"/>
</dbReference>
<evidence type="ECO:0000259" key="5">
    <source>
        <dbReference type="PROSITE" id="PS50001"/>
    </source>
</evidence>
<evidence type="ECO:0000313" key="7">
    <source>
        <dbReference type="Ensembl" id="ENSMMOP00000004853.1"/>
    </source>
</evidence>
<dbReference type="Pfam" id="PF00017">
    <property type="entry name" value="SH2"/>
    <property type="match status" value="1"/>
</dbReference>
<reference evidence="7" key="2">
    <citation type="submission" date="2025-09" db="UniProtKB">
        <authorList>
            <consortium name="Ensembl"/>
        </authorList>
    </citation>
    <scope>IDENTIFICATION</scope>
</reference>
<dbReference type="Proteomes" id="UP000261620">
    <property type="component" value="Unplaced"/>
</dbReference>
<dbReference type="Gene3D" id="3.30.505.10">
    <property type="entry name" value="SH2 domain"/>
    <property type="match status" value="1"/>
</dbReference>
<keyword evidence="8" id="KW-1185">Reference proteome</keyword>
<name>A0A3Q3VTV3_MOLML</name>
<keyword evidence="2 3" id="KW-0727">SH2 domain</keyword>
<dbReference type="PROSITE" id="PS50225">
    <property type="entry name" value="SOCS"/>
    <property type="match status" value="1"/>
</dbReference>
<evidence type="ECO:0000256" key="1">
    <source>
        <dbReference type="ARBA" id="ARBA00004906"/>
    </source>
</evidence>
<evidence type="ECO:0000256" key="2">
    <source>
        <dbReference type="ARBA" id="ARBA00022999"/>
    </source>
</evidence>
<dbReference type="PROSITE" id="PS50001">
    <property type="entry name" value="SH2"/>
    <property type="match status" value="1"/>
</dbReference>
<dbReference type="STRING" id="94237.ENSMMOP00000004853"/>
<evidence type="ECO:0000259" key="6">
    <source>
        <dbReference type="PROSITE" id="PS50225"/>
    </source>
</evidence>
<accession>A0A3Q3VTV3</accession>
<protein>
    <submittedName>
        <fullName evidence="7">Uncharacterized protein</fullName>
    </submittedName>
</protein>
<evidence type="ECO:0000256" key="3">
    <source>
        <dbReference type="PROSITE-ProRule" id="PRU00191"/>
    </source>
</evidence>
<dbReference type="GO" id="GO:0046935">
    <property type="term" value="F:1-phosphatidylinositol-3-kinase regulator activity"/>
    <property type="evidence" value="ECO:0007669"/>
    <property type="project" value="TreeGrafter"/>
</dbReference>
<dbReference type="PANTHER" id="PTHR10155">
    <property type="entry name" value="PHOSPHATIDYLINOSITOL 3-KINASE REGULATORY SUBUNIT"/>
    <property type="match status" value="1"/>
</dbReference>
<dbReference type="SUPFAM" id="SSF55550">
    <property type="entry name" value="SH2 domain"/>
    <property type="match status" value="1"/>
</dbReference>
<dbReference type="InterPro" id="IPR000980">
    <property type="entry name" value="SH2"/>
</dbReference>
<feature type="compositionally biased region" description="Polar residues" evidence="4">
    <location>
        <begin position="9"/>
        <end position="28"/>
    </location>
</feature>
<reference evidence="7" key="1">
    <citation type="submission" date="2025-08" db="UniProtKB">
        <authorList>
            <consortium name="Ensembl"/>
        </authorList>
    </citation>
    <scope>IDENTIFICATION</scope>
</reference>
<dbReference type="AlphaFoldDB" id="A0A3Q3VTV3"/>
<proteinExistence type="predicted"/>
<dbReference type="OMA" id="CKLTVPY"/>
<sequence length="240" mass="27029">MVRDDCDTVVQSQTPNCAAGTKSHTQPTEEAAGPERAKSAERVNPESQEPQLDPLHCSQLSLEEEPELWQLVNGANAQNLPTHLRPFSSAAEYKLVKYTYVQLLHSGYYWGSMAMEEAHKILTHTPLGTFLIRDSGQPDVFFTLSYQSDEGPTSVRIQLNNLHFSLYGSNRTFASFFTLLTYYTSSSCKLTVPYRRQRPESLQQMCRRAVIRTYGAESISTSPGLSVRAKNYVHAYPHCI</sequence>
<dbReference type="GO" id="GO:0046854">
    <property type="term" value="P:phosphatidylinositol phosphate biosynthetic process"/>
    <property type="evidence" value="ECO:0007669"/>
    <property type="project" value="TreeGrafter"/>
</dbReference>
<dbReference type="GO" id="GO:0005942">
    <property type="term" value="C:phosphatidylinositol 3-kinase complex"/>
    <property type="evidence" value="ECO:0007669"/>
    <property type="project" value="TreeGrafter"/>
</dbReference>
<feature type="domain" description="SH2" evidence="5">
    <location>
        <begin position="108"/>
        <end position="200"/>
    </location>
</feature>
<dbReference type="UniPathway" id="UPA00143"/>
<evidence type="ECO:0000313" key="8">
    <source>
        <dbReference type="Proteomes" id="UP000261620"/>
    </source>
</evidence>
<dbReference type="Ensembl" id="ENSMMOT00000004940.1">
    <property type="protein sequence ID" value="ENSMMOP00000004853.1"/>
    <property type="gene ID" value="ENSMMOG00000003873.1"/>
</dbReference>
<feature type="compositionally biased region" description="Basic and acidic residues" evidence="4">
    <location>
        <begin position="33"/>
        <end position="44"/>
    </location>
</feature>
<dbReference type="GO" id="GO:0016567">
    <property type="term" value="P:protein ubiquitination"/>
    <property type="evidence" value="ECO:0007669"/>
    <property type="project" value="UniProtKB-UniPathway"/>
</dbReference>
<comment type="pathway">
    <text evidence="1">Protein modification; protein ubiquitination.</text>
</comment>
<dbReference type="InterPro" id="IPR001496">
    <property type="entry name" value="SOCS_box"/>
</dbReference>
<feature type="region of interest" description="Disordered" evidence="4">
    <location>
        <begin position="1"/>
        <end position="52"/>
    </location>
</feature>
<evidence type="ECO:0000256" key="4">
    <source>
        <dbReference type="SAM" id="MobiDB-lite"/>
    </source>
</evidence>
<dbReference type="PANTHER" id="PTHR10155:SF4">
    <property type="entry name" value="SUPPRESSOR OF CYTOKINE SIGNALING 1"/>
    <property type="match status" value="1"/>
</dbReference>
<dbReference type="SMART" id="SM00252">
    <property type="entry name" value="SH2"/>
    <property type="match status" value="1"/>
</dbReference>